<dbReference type="Pfam" id="PF07221">
    <property type="entry name" value="GlcNAc_2-epim"/>
    <property type="match status" value="1"/>
</dbReference>
<evidence type="ECO:0000256" key="2">
    <source>
        <dbReference type="ARBA" id="ARBA00023235"/>
    </source>
</evidence>
<sequence>MSWAAFKKKYEDELLNSIIPFWQKNSIDSEYGGYFTLLDRDGSVFDTTKYIWMQWRIVYQFATLYMTPYRQNEWLKIAEQGYDFLTTHGYSENQNFYFALNQKGNPLIAPYNIYSEAFAVMGAAALYKATSQDKYKKTAELAMQNYIDRLSNPKGKWSKMMPAQPIKHYMDHALITANLGNIMRECFETPKFDHLIEDAMDMVINRFWNKECHVLMENLNQDFSIDLDSSLGRQICVGSGLEGCVFLLEYAEIKGDQIVIEKLCKIILTELEFGWDSQYGGLFYFQDLLQKPHLELQWDMKLWWVHTEALTASLLAYRLTKQEKFLEWFKRIDAWIWGHFVDRNYGEWFGYLNRRGEPTHYLKGGKWKTFFHIPRSLLNCIVQFNLLEK</sequence>
<dbReference type="Proteomes" id="UP001208689">
    <property type="component" value="Chromosome"/>
</dbReference>
<dbReference type="InterPro" id="IPR008928">
    <property type="entry name" value="6-hairpin_glycosidase_sf"/>
</dbReference>
<gene>
    <name evidence="3" type="ORF">NEF87_000282</name>
</gene>
<keyword evidence="4" id="KW-1185">Reference proteome</keyword>
<dbReference type="InterPro" id="IPR010819">
    <property type="entry name" value="AGE/CE"/>
</dbReference>
<accession>A0ABY6HKE3</accession>
<evidence type="ECO:0000256" key="1">
    <source>
        <dbReference type="ARBA" id="ARBA00008558"/>
    </source>
</evidence>
<dbReference type="GO" id="GO:0047736">
    <property type="term" value="F:cellobiose epimerase activity"/>
    <property type="evidence" value="ECO:0007669"/>
    <property type="project" value="UniProtKB-EC"/>
</dbReference>
<organism evidence="3 4">
    <name type="scientific">Candidatus Lokiarchaeum ossiferum</name>
    <dbReference type="NCBI Taxonomy" id="2951803"/>
    <lineage>
        <taxon>Archaea</taxon>
        <taxon>Promethearchaeati</taxon>
        <taxon>Promethearchaeota</taxon>
        <taxon>Promethearchaeia</taxon>
        <taxon>Promethearchaeales</taxon>
        <taxon>Promethearchaeaceae</taxon>
        <taxon>Candidatus Lokiarchaeum</taxon>
    </lineage>
</organism>
<protein>
    <submittedName>
        <fullName evidence="3">Cellobiose 2-epimerase</fullName>
        <ecNumber evidence="3">5.1.3.11</ecNumber>
    </submittedName>
</protein>
<dbReference type="InterPro" id="IPR012341">
    <property type="entry name" value="6hp_glycosidase-like_sf"/>
</dbReference>
<reference evidence="3" key="1">
    <citation type="submission" date="2022-09" db="EMBL/GenBank/DDBJ databases">
        <title>Actin cytoskeleton and complex cell architecture in an #Asgard archaeon.</title>
        <authorList>
            <person name="Ponce Toledo R.I."/>
            <person name="Schleper C."/>
            <person name="Rodrigues Oliveira T."/>
            <person name="Wollweber F."/>
            <person name="Xu J."/>
            <person name="Rittmann S."/>
            <person name="Klingl A."/>
            <person name="Pilhofer M."/>
        </authorList>
    </citation>
    <scope>NUCLEOTIDE SEQUENCE</scope>
    <source>
        <strain evidence="3">B-35</strain>
    </source>
</reference>
<dbReference type="EC" id="5.1.3.11" evidence="3"/>
<evidence type="ECO:0000313" key="4">
    <source>
        <dbReference type="Proteomes" id="UP001208689"/>
    </source>
</evidence>
<keyword evidence="2 3" id="KW-0413">Isomerase</keyword>
<dbReference type="Gene3D" id="1.50.10.10">
    <property type="match status" value="1"/>
</dbReference>
<dbReference type="SUPFAM" id="SSF48208">
    <property type="entry name" value="Six-hairpin glycosidases"/>
    <property type="match status" value="1"/>
</dbReference>
<dbReference type="PANTHER" id="PTHR15108">
    <property type="entry name" value="N-ACYLGLUCOSAMINE-2-EPIMERASE"/>
    <property type="match status" value="1"/>
</dbReference>
<comment type="similarity">
    <text evidence="1">Belongs to the N-acylglucosamine 2-epimerase family.</text>
</comment>
<evidence type="ECO:0000313" key="3">
    <source>
        <dbReference type="EMBL" id="UYP43997.1"/>
    </source>
</evidence>
<proteinExistence type="inferred from homology"/>
<name>A0ABY6HKE3_9ARCH</name>
<dbReference type="EMBL" id="CP104013">
    <property type="protein sequence ID" value="UYP43997.1"/>
    <property type="molecule type" value="Genomic_DNA"/>
</dbReference>